<dbReference type="PANTHER" id="PTHR43133:SF8">
    <property type="entry name" value="RNA POLYMERASE SIGMA FACTOR HI_1459-RELATED"/>
    <property type="match status" value="1"/>
</dbReference>
<comment type="caution">
    <text evidence="8">The sequence shown here is derived from an EMBL/GenBank/DDBJ whole genome shotgun (WGS) entry which is preliminary data.</text>
</comment>
<dbReference type="CDD" id="cd06171">
    <property type="entry name" value="Sigma70_r4"/>
    <property type="match status" value="1"/>
</dbReference>
<reference evidence="8 9" key="1">
    <citation type="submission" date="2019-11" db="EMBL/GenBank/DDBJ databases">
        <title>Novel Deefgea species.</title>
        <authorList>
            <person name="Han J.-H."/>
        </authorList>
    </citation>
    <scope>NUCLEOTIDE SEQUENCE [LARGE SCALE GENOMIC DNA]</scope>
    <source>
        <strain evidence="8 9">LMG 24817</strain>
    </source>
</reference>
<protein>
    <submittedName>
        <fullName evidence="8">Sigma-70 family RNA polymerase sigma factor</fullName>
    </submittedName>
</protein>
<proteinExistence type="inferred from homology"/>
<dbReference type="SUPFAM" id="SSF88659">
    <property type="entry name" value="Sigma3 and sigma4 domains of RNA polymerase sigma factors"/>
    <property type="match status" value="1"/>
</dbReference>
<sequence>MLHDNDAKVLLAAIHRRDAQALGKLAAWLEPGLLHLLRGKFYLALHHGWLHPHDLLAGLQEGLLAFWQVPERVASVSELRGWLYRCACNYLTSLLRKNQSYRNTVSDEELDDAANANQDGPSDDEADETTPLQCLINSENRRAIADCLSQLPSELEQTVLHGWVGGMSGKEIAATLEIPEGTVKSRFNRARQALQQCLRGKGISRP</sequence>
<keyword evidence="3" id="KW-0731">Sigma factor</keyword>
<dbReference type="SUPFAM" id="SSF88946">
    <property type="entry name" value="Sigma2 domain of RNA polymerase sigma factors"/>
    <property type="match status" value="1"/>
</dbReference>
<gene>
    <name evidence="8" type="ORF">GM173_08305</name>
</gene>
<dbReference type="InterPro" id="IPR013324">
    <property type="entry name" value="RNA_pol_sigma_r3/r4-like"/>
</dbReference>
<organism evidence="8 9">
    <name type="scientific">Deefgea chitinilytica</name>
    <dbReference type="NCBI Taxonomy" id="570276"/>
    <lineage>
        <taxon>Bacteria</taxon>
        <taxon>Pseudomonadati</taxon>
        <taxon>Pseudomonadota</taxon>
        <taxon>Betaproteobacteria</taxon>
        <taxon>Neisseriales</taxon>
        <taxon>Chitinibacteraceae</taxon>
        <taxon>Deefgea</taxon>
    </lineage>
</organism>
<feature type="domain" description="RNA polymerase sigma factor 70 region 4 type 2" evidence="7">
    <location>
        <begin position="142"/>
        <end position="194"/>
    </location>
</feature>
<comment type="similarity">
    <text evidence="1">Belongs to the sigma-70 factor family. ECF subfamily.</text>
</comment>
<name>A0ABS2CC19_9NEIS</name>
<dbReference type="Pfam" id="PF08281">
    <property type="entry name" value="Sigma70_r4_2"/>
    <property type="match status" value="1"/>
</dbReference>
<dbReference type="Gene3D" id="1.10.1740.10">
    <property type="match status" value="1"/>
</dbReference>
<feature type="region of interest" description="Disordered" evidence="6">
    <location>
        <begin position="106"/>
        <end position="128"/>
    </location>
</feature>
<dbReference type="EMBL" id="WOFE01000003">
    <property type="protein sequence ID" value="MBM5571582.1"/>
    <property type="molecule type" value="Genomic_DNA"/>
</dbReference>
<evidence type="ECO:0000313" key="9">
    <source>
        <dbReference type="Proteomes" id="UP001195660"/>
    </source>
</evidence>
<keyword evidence="2" id="KW-0805">Transcription regulation</keyword>
<dbReference type="InterPro" id="IPR039425">
    <property type="entry name" value="RNA_pol_sigma-70-like"/>
</dbReference>
<dbReference type="NCBIfam" id="TIGR02937">
    <property type="entry name" value="sigma70-ECF"/>
    <property type="match status" value="1"/>
</dbReference>
<evidence type="ECO:0000256" key="1">
    <source>
        <dbReference type="ARBA" id="ARBA00010641"/>
    </source>
</evidence>
<evidence type="ECO:0000256" key="3">
    <source>
        <dbReference type="ARBA" id="ARBA00023082"/>
    </source>
</evidence>
<accession>A0ABS2CC19</accession>
<dbReference type="InterPro" id="IPR013249">
    <property type="entry name" value="RNA_pol_sigma70_r4_t2"/>
</dbReference>
<dbReference type="InterPro" id="IPR013325">
    <property type="entry name" value="RNA_pol_sigma_r2"/>
</dbReference>
<dbReference type="InterPro" id="IPR036388">
    <property type="entry name" value="WH-like_DNA-bd_sf"/>
</dbReference>
<keyword evidence="4" id="KW-0238">DNA-binding</keyword>
<evidence type="ECO:0000256" key="5">
    <source>
        <dbReference type="ARBA" id="ARBA00023163"/>
    </source>
</evidence>
<dbReference type="PANTHER" id="PTHR43133">
    <property type="entry name" value="RNA POLYMERASE ECF-TYPE SIGMA FACTO"/>
    <property type="match status" value="1"/>
</dbReference>
<dbReference type="RefSeq" id="WP_203570918.1">
    <property type="nucleotide sequence ID" value="NZ_WOFE01000003.1"/>
</dbReference>
<evidence type="ECO:0000259" key="7">
    <source>
        <dbReference type="Pfam" id="PF08281"/>
    </source>
</evidence>
<keyword evidence="5" id="KW-0804">Transcription</keyword>
<dbReference type="InterPro" id="IPR014284">
    <property type="entry name" value="RNA_pol_sigma-70_dom"/>
</dbReference>
<evidence type="ECO:0000256" key="6">
    <source>
        <dbReference type="SAM" id="MobiDB-lite"/>
    </source>
</evidence>
<evidence type="ECO:0000313" key="8">
    <source>
        <dbReference type="EMBL" id="MBM5571582.1"/>
    </source>
</evidence>
<dbReference type="Gene3D" id="1.10.10.10">
    <property type="entry name" value="Winged helix-like DNA-binding domain superfamily/Winged helix DNA-binding domain"/>
    <property type="match status" value="1"/>
</dbReference>
<dbReference type="Proteomes" id="UP001195660">
    <property type="component" value="Unassembled WGS sequence"/>
</dbReference>
<evidence type="ECO:0000256" key="4">
    <source>
        <dbReference type="ARBA" id="ARBA00023125"/>
    </source>
</evidence>
<evidence type="ECO:0000256" key="2">
    <source>
        <dbReference type="ARBA" id="ARBA00023015"/>
    </source>
</evidence>
<keyword evidence="9" id="KW-1185">Reference proteome</keyword>